<protein>
    <recommendedName>
        <fullName evidence="4">SAP domain-containing protein</fullName>
    </recommendedName>
</protein>
<sequence>MAEPIINIVPPPLPGHAGPIEVLRLPILGQALVAGGTIAHEEFWISKTTTNEVLKQRLQAYNLPFSGNRKTMTNRLRDFSRDEGSWNSIFQAKRKRTRGDGAGTRGQSHSAKRTKSIFGEREIQTEFTTRHPHLPVAIRRTEAEIKEKDKLVVAFLSQAQSAPLPQANLTRQSHDPARELARDVDAEEASTGCTEQNPPPAVGIRKISRQVKNIDDKVDHVLHLLSRAQPLLGQTTPHQFTPVIIAQSNAEPTCSTRTPISQQFDNNTSMVLGNISNAGASRPEDSADDPSNMRTVHLGHEEFRYNVTKVPDPPATHFSDNIDGLFKNWHESKLLIVNGRGIAVKFWPEFYMRSKGSRTHAWDALKGEWGKWKYIADERDSCDSDEAFWLKFQDGNGKCLHYTAILDKLQKQRVEAIKQDSADALKFFGGDLSRVDARGAFMYSTRGQRQVMIKPEAIAKKWRTLLQDPEISRQWGELCSV</sequence>
<dbReference type="Proteomes" id="UP000294933">
    <property type="component" value="Unassembled WGS sequence"/>
</dbReference>
<organism evidence="2 3">
    <name type="scientific">Rickenella mellea</name>
    <dbReference type="NCBI Taxonomy" id="50990"/>
    <lineage>
        <taxon>Eukaryota</taxon>
        <taxon>Fungi</taxon>
        <taxon>Dikarya</taxon>
        <taxon>Basidiomycota</taxon>
        <taxon>Agaricomycotina</taxon>
        <taxon>Agaricomycetes</taxon>
        <taxon>Hymenochaetales</taxon>
        <taxon>Rickenellaceae</taxon>
        <taxon>Rickenella</taxon>
    </lineage>
</organism>
<name>A0A4Y7PN39_9AGAM</name>
<dbReference type="OrthoDB" id="3251176at2759"/>
<dbReference type="EMBL" id="ML170241">
    <property type="protein sequence ID" value="TDL16528.1"/>
    <property type="molecule type" value="Genomic_DNA"/>
</dbReference>
<dbReference type="VEuPathDB" id="FungiDB:BD410DRAFT_795296"/>
<evidence type="ECO:0000256" key="1">
    <source>
        <dbReference type="SAM" id="MobiDB-lite"/>
    </source>
</evidence>
<evidence type="ECO:0000313" key="3">
    <source>
        <dbReference type="Proteomes" id="UP000294933"/>
    </source>
</evidence>
<reference evidence="2 3" key="1">
    <citation type="submission" date="2018-06" db="EMBL/GenBank/DDBJ databases">
        <title>A transcriptomic atlas of mushroom development highlights an independent origin of complex multicellularity.</title>
        <authorList>
            <consortium name="DOE Joint Genome Institute"/>
            <person name="Krizsan K."/>
            <person name="Almasi E."/>
            <person name="Merenyi Z."/>
            <person name="Sahu N."/>
            <person name="Viragh M."/>
            <person name="Koszo T."/>
            <person name="Mondo S."/>
            <person name="Kiss B."/>
            <person name="Balint B."/>
            <person name="Kues U."/>
            <person name="Barry K."/>
            <person name="Hegedus J.C."/>
            <person name="Henrissat B."/>
            <person name="Johnson J."/>
            <person name="Lipzen A."/>
            <person name="Ohm R."/>
            <person name="Nagy I."/>
            <person name="Pangilinan J."/>
            <person name="Yan J."/>
            <person name="Xiong Y."/>
            <person name="Grigoriev I.V."/>
            <person name="Hibbett D.S."/>
            <person name="Nagy L.G."/>
        </authorList>
    </citation>
    <scope>NUCLEOTIDE SEQUENCE [LARGE SCALE GENOMIC DNA]</scope>
    <source>
        <strain evidence="2 3">SZMC22713</strain>
    </source>
</reference>
<gene>
    <name evidence="2" type="ORF">BD410DRAFT_795296</name>
</gene>
<dbReference type="AlphaFoldDB" id="A0A4Y7PN39"/>
<feature type="region of interest" description="Disordered" evidence="1">
    <location>
        <begin position="94"/>
        <end position="115"/>
    </location>
</feature>
<evidence type="ECO:0000313" key="2">
    <source>
        <dbReference type="EMBL" id="TDL16528.1"/>
    </source>
</evidence>
<accession>A0A4Y7PN39</accession>
<evidence type="ECO:0008006" key="4">
    <source>
        <dbReference type="Google" id="ProtNLM"/>
    </source>
</evidence>
<keyword evidence="3" id="KW-1185">Reference proteome</keyword>
<proteinExistence type="predicted"/>